<gene>
    <name evidence="5" type="primary">axeA1_2</name>
    <name evidence="5" type="ORF">Poly51_07920</name>
</gene>
<dbReference type="RefSeq" id="WP_146454384.1">
    <property type="nucleotide sequence ID" value="NZ_SJPW01000001.1"/>
</dbReference>
<evidence type="ECO:0000256" key="2">
    <source>
        <dbReference type="SAM" id="MobiDB-lite"/>
    </source>
</evidence>
<dbReference type="InterPro" id="IPR050300">
    <property type="entry name" value="GDXG_lipolytic_enzyme"/>
</dbReference>
<proteinExistence type="predicted"/>
<evidence type="ECO:0000256" key="3">
    <source>
        <dbReference type="SAM" id="SignalP"/>
    </source>
</evidence>
<accession>A0A5C6FFD2</accession>
<dbReference type="AlphaFoldDB" id="A0A5C6FFD2"/>
<dbReference type="GO" id="GO:0046555">
    <property type="term" value="F:acetylxylan esterase activity"/>
    <property type="evidence" value="ECO:0007669"/>
    <property type="project" value="UniProtKB-EC"/>
</dbReference>
<feature type="chain" id="PRO_5023113393" evidence="3">
    <location>
        <begin position="21"/>
        <end position="297"/>
    </location>
</feature>
<feature type="signal peptide" evidence="3">
    <location>
        <begin position="1"/>
        <end position="20"/>
    </location>
</feature>
<dbReference type="Proteomes" id="UP000318288">
    <property type="component" value="Unassembled WGS sequence"/>
</dbReference>
<reference evidence="5 6" key="1">
    <citation type="submission" date="2019-02" db="EMBL/GenBank/DDBJ databases">
        <title>Deep-cultivation of Planctomycetes and their phenomic and genomic characterization uncovers novel biology.</title>
        <authorList>
            <person name="Wiegand S."/>
            <person name="Jogler M."/>
            <person name="Boedeker C."/>
            <person name="Pinto D."/>
            <person name="Vollmers J."/>
            <person name="Rivas-Marin E."/>
            <person name="Kohn T."/>
            <person name="Peeters S.H."/>
            <person name="Heuer A."/>
            <person name="Rast P."/>
            <person name="Oberbeckmann S."/>
            <person name="Bunk B."/>
            <person name="Jeske O."/>
            <person name="Meyerdierks A."/>
            <person name="Storesund J.E."/>
            <person name="Kallscheuer N."/>
            <person name="Luecker S."/>
            <person name="Lage O.M."/>
            <person name="Pohl T."/>
            <person name="Merkel B.J."/>
            <person name="Hornburger P."/>
            <person name="Mueller R.-W."/>
            <person name="Bruemmer F."/>
            <person name="Labrenz M."/>
            <person name="Spormann A.M."/>
            <person name="Op Den Camp H."/>
            <person name="Overmann J."/>
            <person name="Amann R."/>
            <person name="Jetten M.S.M."/>
            <person name="Mascher T."/>
            <person name="Medema M.H."/>
            <person name="Devos D.P."/>
            <person name="Kaster A.-K."/>
            <person name="Ovreas L."/>
            <person name="Rohde M."/>
            <person name="Galperin M.Y."/>
            <person name="Jogler C."/>
        </authorList>
    </citation>
    <scope>NUCLEOTIDE SEQUENCE [LARGE SCALE GENOMIC DNA]</scope>
    <source>
        <strain evidence="5 6">Poly51</strain>
    </source>
</reference>
<feature type="region of interest" description="Disordered" evidence="2">
    <location>
        <begin position="30"/>
        <end position="55"/>
    </location>
</feature>
<dbReference type="PANTHER" id="PTHR48081">
    <property type="entry name" value="AB HYDROLASE SUPERFAMILY PROTEIN C4A8.06C"/>
    <property type="match status" value="1"/>
</dbReference>
<keyword evidence="6" id="KW-1185">Reference proteome</keyword>
<evidence type="ECO:0000256" key="1">
    <source>
        <dbReference type="ARBA" id="ARBA00022801"/>
    </source>
</evidence>
<dbReference type="Gene3D" id="3.40.50.1820">
    <property type="entry name" value="alpha/beta hydrolase"/>
    <property type="match status" value="1"/>
</dbReference>
<dbReference type="PANTHER" id="PTHR48081:SF6">
    <property type="entry name" value="PEPTIDASE S9 PROLYL OLIGOPEPTIDASE CATALYTIC DOMAIN-CONTAINING PROTEIN"/>
    <property type="match status" value="1"/>
</dbReference>
<dbReference type="InterPro" id="IPR029058">
    <property type="entry name" value="AB_hydrolase_fold"/>
</dbReference>
<dbReference type="SUPFAM" id="SSF53474">
    <property type="entry name" value="alpha/beta-Hydrolases"/>
    <property type="match status" value="1"/>
</dbReference>
<dbReference type="EC" id="3.1.1.72" evidence="5"/>
<name>A0A5C6FFD2_9BACT</name>
<dbReference type="EMBL" id="SJPW01000001">
    <property type="protein sequence ID" value="TWU60516.1"/>
    <property type="molecule type" value="Genomic_DNA"/>
</dbReference>
<dbReference type="OrthoDB" id="9794725at2"/>
<protein>
    <submittedName>
        <fullName evidence="5">Acetylxylan esterase</fullName>
        <ecNumber evidence="5">3.1.1.72</ecNumber>
    </submittedName>
</protein>
<keyword evidence="3" id="KW-0732">Signal</keyword>
<evidence type="ECO:0000259" key="4">
    <source>
        <dbReference type="Pfam" id="PF00326"/>
    </source>
</evidence>
<feature type="domain" description="Peptidase S9 prolyl oligopeptidase catalytic" evidence="4">
    <location>
        <begin position="135"/>
        <end position="270"/>
    </location>
</feature>
<dbReference type="Pfam" id="PF00326">
    <property type="entry name" value="Peptidase_S9"/>
    <property type="match status" value="1"/>
</dbReference>
<keyword evidence="1 5" id="KW-0378">Hydrolase</keyword>
<evidence type="ECO:0000313" key="6">
    <source>
        <dbReference type="Proteomes" id="UP000318288"/>
    </source>
</evidence>
<comment type="caution">
    <text evidence="5">The sequence shown here is derived from an EMBL/GenBank/DDBJ whole genome shotgun (WGS) entry which is preliminary data.</text>
</comment>
<sequence length="297" mass="31792" precursor="true">MQRFHLFLILLSVIASSVMAQDADQVLSVWPKSPPQWTPPTESERDTSGADGRPVAGKPVIRLGFVSTPQVHVYRPAENDTSTAVVICPGGGFSILAWDLEGTEIAQWFQSIGVTAIVLKYRVPTREADPRWKAPVQDVQRAISMIRAGTIEGVRPSRVGVLGFSAGGNTAAHAALASERHYDAVDSVDGASCTPDFAVLVYPAWLVQEDDSSQLIDTLAVDENSPPMFLAHAADDRIDAASSVTMFTTLKQHGVASSLHVFATGGHGFGGRIAGAPTDAWRGLCESWMKSKGWLAP</sequence>
<organism evidence="5 6">
    <name type="scientific">Rubripirellula tenax</name>
    <dbReference type="NCBI Taxonomy" id="2528015"/>
    <lineage>
        <taxon>Bacteria</taxon>
        <taxon>Pseudomonadati</taxon>
        <taxon>Planctomycetota</taxon>
        <taxon>Planctomycetia</taxon>
        <taxon>Pirellulales</taxon>
        <taxon>Pirellulaceae</taxon>
        <taxon>Rubripirellula</taxon>
    </lineage>
</organism>
<dbReference type="InterPro" id="IPR001375">
    <property type="entry name" value="Peptidase_S9_cat"/>
</dbReference>
<evidence type="ECO:0000313" key="5">
    <source>
        <dbReference type="EMBL" id="TWU60516.1"/>
    </source>
</evidence>